<evidence type="ECO:0000313" key="4">
    <source>
        <dbReference type="Proteomes" id="UP000273500"/>
    </source>
</evidence>
<comment type="caution">
    <text evidence="3">The sequence shown here is derived from an EMBL/GenBank/DDBJ whole genome shotgun (WGS) entry which is preliminary data.</text>
</comment>
<proteinExistence type="predicted"/>
<reference evidence="3 4" key="1">
    <citation type="submission" date="2018-12" db="EMBL/GenBank/DDBJ databases">
        <authorList>
            <person name="Feng G."/>
            <person name="Zhu H."/>
        </authorList>
    </citation>
    <scope>NUCLEOTIDE SEQUENCE [LARGE SCALE GENOMIC DNA]</scope>
    <source>
        <strain evidence="3 4">KCTC 12533</strain>
    </source>
</reference>
<keyword evidence="4" id="KW-1185">Reference proteome</keyword>
<protein>
    <recommendedName>
        <fullName evidence="5">PepSY domain-containing protein</fullName>
    </recommendedName>
</protein>
<evidence type="ECO:0000256" key="2">
    <source>
        <dbReference type="SAM" id="SignalP"/>
    </source>
</evidence>
<dbReference type="RefSeq" id="WP_125422751.1">
    <property type="nucleotide sequence ID" value="NZ_RWIT01000011.1"/>
</dbReference>
<gene>
    <name evidence="3" type="ORF">EI291_17080</name>
</gene>
<name>A0A428KKV6_9BACT</name>
<sequence>MKYYLSIGVLLLAAACTTPQSTTTETPAAVPDATTAGAITQEQATVLATRYFRSLPDSAVYQLPTMRLMDAGPRWQVLVKRTDRVGRMPDGSAIEIDKQSGSISTVPVK</sequence>
<evidence type="ECO:0000313" key="3">
    <source>
        <dbReference type="EMBL" id="RSK47033.1"/>
    </source>
</evidence>
<feature type="compositionally biased region" description="Polar residues" evidence="1">
    <location>
        <begin position="99"/>
        <end position="109"/>
    </location>
</feature>
<dbReference type="EMBL" id="RWIT01000011">
    <property type="protein sequence ID" value="RSK47033.1"/>
    <property type="molecule type" value="Genomic_DNA"/>
</dbReference>
<feature type="chain" id="PRO_5019521302" description="PepSY domain-containing protein" evidence="2">
    <location>
        <begin position="22"/>
        <end position="109"/>
    </location>
</feature>
<evidence type="ECO:0000256" key="1">
    <source>
        <dbReference type="SAM" id="MobiDB-lite"/>
    </source>
</evidence>
<dbReference type="OrthoDB" id="886234at2"/>
<dbReference type="Proteomes" id="UP000273500">
    <property type="component" value="Unassembled WGS sequence"/>
</dbReference>
<evidence type="ECO:0008006" key="5">
    <source>
        <dbReference type="Google" id="ProtNLM"/>
    </source>
</evidence>
<feature type="signal peptide" evidence="2">
    <location>
        <begin position="1"/>
        <end position="21"/>
    </location>
</feature>
<dbReference type="PROSITE" id="PS51257">
    <property type="entry name" value="PROKAR_LIPOPROTEIN"/>
    <property type="match status" value="1"/>
</dbReference>
<keyword evidence="2" id="KW-0732">Signal</keyword>
<organism evidence="3 4">
    <name type="scientific">Hymenobacter rigui</name>
    <dbReference type="NCBI Taxonomy" id="334424"/>
    <lineage>
        <taxon>Bacteria</taxon>
        <taxon>Pseudomonadati</taxon>
        <taxon>Bacteroidota</taxon>
        <taxon>Cytophagia</taxon>
        <taxon>Cytophagales</taxon>
        <taxon>Hymenobacteraceae</taxon>
        <taxon>Hymenobacter</taxon>
    </lineage>
</organism>
<accession>A0A428KKV6</accession>
<feature type="region of interest" description="Disordered" evidence="1">
    <location>
        <begin position="89"/>
        <end position="109"/>
    </location>
</feature>
<dbReference type="AlphaFoldDB" id="A0A428KKV6"/>